<accession>A0A7Z7LD59</accession>
<dbReference type="KEGG" id="minf:MESINF_0021"/>
<proteinExistence type="predicted"/>
<evidence type="ECO:0000313" key="2">
    <source>
        <dbReference type="Proteomes" id="UP000250796"/>
    </source>
</evidence>
<dbReference type="Proteomes" id="UP000250796">
    <property type="component" value="Chromosome MESINF"/>
</dbReference>
<dbReference type="EMBL" id="LS974202">
    <property type="protein sequence ID" value="SSC11470.1"/>
    <property type="molecule type" value="Genomic_DNA"/>
</dbReference>
<protein>
    <submittedName>
        <fullName evidence="1">Uncharacterized protein</fullName>
    </submittedName>
</protein>
<name>A0A7Z7LD59_9BACT</name>
<keyword evidence="2" id="KW-1185">Reference proteome</keyword>
<reference evidence="1 2" key="1">
    <citation type="submission" date="2017-01" db="EMBL/GenBank/DDBJ databases">
        <authorList>
            <person name="Erauso G."/>
        </authorList>
    </citation>
    <scope>NUCLEOTIDE SEQUENCE [LARGE SCALE GENOMIC DNA]</scope>
    <source>
        <strain evidence="1">MESINF1</strain>
    </source>
</reference>
<evidence type="ECO:0000313" key="1">
    <source>
        <dbReference type="EMBL" id="SSC11470.1"/>
    </source>
</evidence>
<dbReference type="AlphaFoldDB" id="A0A7Z7LD59"/>
<organism evidence="1 2">
    <name type="scientific">Mesotoga infera</name>
    <dbReference type="NCBI Taxonomy" id="1236046"/>
    <lineage>
        <taxon>Bacteria</taxon>
        <taxon>Thermotogati</taxon>
        <taxon>Thermotogota</taxon>
        <taxon>Thermotogae</taxon>
        <taxon>Kosmotogales</taxon>
        <taxon>Kosmotogaceae</taxon>
        <taxon>Mesotoga</taxon>
    </lineage>
</organism>
<gene>
    <name evidence="1" type="ORF">MESINF_0021</name>
</gene>
<sequence>MSLVVMLLYFILRIINMIDTFDSLILKYLKFSKCIHRHLSLSVVYLLRCDRYVCFK</sequence>